<dbReference type="EMBL" id="CP049887">
    <property type="protein sequence ID" value="QIL49062.1"/>
    <property type="molecule type" value="Genomic_DNA"/>
</dbReference>
<accession>A0A6G8AVS9</accession>
<gene>
    <name evidence="1" type="ORF">G7082_11480</name>
</gene>
<evidence type="ECO:0000313" key="2">
    <source>
        <dbReference type="Proteomes" id="UP000501747"/>
    </source>
</evidence>
<dbReference type="AlphaFoldDB" id="A0A6G8AVS9"/>
<keyword evidence="2" id="KW-1185">Reference proteome</keyword>
<sequence>MVIRRDASYEMVKNDVIVNQLLWSVTENNIRIIEEIYCEDHLNELMNAFISDAQYDNQLIIPLSPLAQFYFENEPTFNYLIQPLELEVTTRTTKILI</sequence>
<proteinExistence type="predicted"/>
<protein>
    <submittedName>
        <fullName evidence="1">Uncharacterized protein</fullName>
    </submittedName>
</protein>
<dbReference type="Proteomes" id="UP000501747">
    <property type="component" value="Chromosome"/>
</dbReference>
<reference evidence="1 2" key="1">
    <citation type="submission" date="2020-03" db="EMBL/GenBank/DDBJ databases">
        <title>Vagococcus sp. nov., isolated from beetles.</title>
        <authorList>
            <person name="Hyun D.-W."/>
            <person name="Bae J.-W."/>
        </authorList>
    </citation>
    <scope>NUCLEOTIDE SEQUENCE [LARGE SCALE GENOMIC DNA]</scope>
    <source>
        <strain evidence="1 2">HDW17B</strain>
    </source>
</reference>
<evidence type="ECO:0000313" key="1">
    <source>
        <dbReference type="EMBL" id="QIL49062.1"/>
    </source>
</evidence>
<dbReference type="KEGG" id="vhy:G7082_11480"/>
<organism evidence="1 2">
    <name type="scientific">Vagococcus hydrophili</name>
    <dbReference type="NCBI Taxonomy" id="2714947"/>
    <lineage>
        <taxon>Bacteria</taxon>
        <taxon>Bacillati</taxon>
        <taxon>Bacillota</taxon>
        <taxon>Bacilli</taxon>
        <taxon>Lactobacillales</taxon>
        <taxon>Enterococcaceae</taxon>
        <taxon>Vagococcus</taxon>
    </lineage>
</organism>
<name>A0A6G8AVS9_9ENTE</name>
<dbReference type="RefSeq" id="WP_166035191.1">
    <property type="nucleotide sequence ID" value="NZ_CP049887.1"/>
</dbReference>